<feature type="domain" description="Tyr recombinase" evidence="2">
    <location>
        <begin position="156"/>
        <end position="354"/>
    </location>
</feature>
<sequence length="407" mass="45413">MSGNLRVAFSSLKVHDWPQRDRTLWQNARTKGGFLDDAGLAADWRPATIVTAEYHYGTFLWWLRERGSLDANATPEARATPETIRAFIEAYSQGHATSSVAGVVQLVADMVRVTTPTADVQWIYEASRRLKRKATPVKPLSHRMCPTTDLATVAEALMERGSPLLEEDDLVKAALFFRDGLMILAETSLPLRRKNCAGLRLGHTLVRDEDRYRIALAPEAMKNGQPFEGWYPAWLTPRLDFYCEKVRPILLGSVEDQGWLWLGRRGEPLQGATISSRLREVFRQTLGVPLSLHAFRHSATTDIAIHAPAEVGIVKSVLGHASPLSARFYDLSSNMEASARYQKVMESMIREDTPTDLGVPALRERHHGDTIVIADMPNACATKEEIGLLRAFLQSEINAILNDDDGE</sequence>
<dbReference type="AlphaFoldDB" id="E3I1L2"/>
<accession>E3I1L2</accession>
<dbReference type="KEGG" id="rva:Rvan_3191"/>
<dbReference type="InterPro" id="IPR011010">
    <property type="entry name" value="DNA_brk_join_enz"/>
</dbReference>
<dbReference type="GO" id="GO:0003677">
    <property type="term" value="F:DNA binding"/>
    <property type="evidence" value="ECO:0007669"/>
    <property type="project" value="InterPro"/>
</dbReference>
<dbReference type="Gene3D" id="1.10.443.10">
    <property type="entry name" value="Intergrase catalytic core"/>
    <property type="match status" value="1"/>
</dbReference>
<dbReference type="RefSeq" id="WP_013420747.1">
    <property type="nucleotide sequence ID" value="NC_014664.1"/>
</dbReference>
<protein>
    <submittedName>
        <fullName evidence="3">Integrase family protein</fullName>
    </submittedName>
</protein>
<dbReference type="PROSITE" id="PS51898">
    <property type="entry name" value="TYR_RECOMBINASE"/>
    <property type="match status" value="1"/>
</dbReference>
<evidence type="ECO:0000313" key="4">
    <source>
        <dbReference type="Proteomes" id="UP000001399"/>
    </source>
</evidence>
<reference evidence="4" key="1">
    <citation type="journal article" date="2011" name="J. Bacteriol.">
        <title>Genome sequences of eight morphologically diverse alphaproteobacteria.</title>
        <authorList>
            <consortium name="US DOE Joint Genome Institute"/>
            <person name="Brown P.J."/>
            <person name="Kysela D.T."/>
            <person name="Buechlein A."/>
            <person name="Hemmerich C."/>
            <person name="Brun Y.V."/>
        </authorList>
    </citation>
    <scope>NUCLEOTIDE SEQUENCE [LARGE SCALE GENOMIC DNA]</scope>
    <source>
        <strain evidence="4">ATCC 17100 / ATH 3.1.1 / DSM 162 / LMG 4299</strain>
    </source>
</reference>
<dbReference type="InterPro" id="IPR002104">
    <property type="entry name" value="Integrase_catalytic"/>
</dbReference>
<dbReference type="EMBL" id="CP002292">
    <property type="protein sequence ID" value="ADP72387.1"/>
    <property type="molecule type" value="Genomic_DNA"/>
</dbReference>
<proteinExistence type="predicted"/>
<dbReference type="OrthoDB" id="7363113at2"/>
<keyword evidence="1" id="KW-0233">DNA recombination</keyword>
<keyword evidence="4" id="KW-1185">Reference proteome</keyword>
<gene>
    <name evidence="3" type="ordered locus">Rvan_3191</name>
</gene>
<dbReference type="eggNOG" id="COG0582">
    <property type="taxonomic scope" value="Bacteria"/>
</dbReference>
<dbReference type="SUPFAM" id="SSF56349">
    <property type="entry name" value="DNA breaking-rejoining enzymes"/>
    <property type="match status" value="1"/>
</dbReference>
<evidence type="ECO:0000256" key="1">
    <source>
        <dbReference type="ARBA" id="ARBA00023172"/>
    </source>
</evidence>
<dbReference type="Proteomes" id="UP000001399">
    <property type="component" value="Chromosome"/>
</dbReference>
<dbReference type="STRING" id="648757.Rvan_3191"/>
<evidence type="ECO:0000259" key="2">
    <source>
        <dbReference type="PROSITE" id="PS51898"/>
    </source>
</evidence>
<name>E3I1L2_RHOVT</name>
<organism evidence="3 4">
    <name type="scientific">Rhodomicrobium vannielii (strain ATCC 17100 / DSM 162 / LMG 4299 / NCIMB 10020 / ATH 3.1.1)</name>
    <dbReference type="NCBI Taxonomy" id="648757"/>
    <lineage>
        <taxon>Bacteria</taxon>
        <taxon>Pseudomonadati</taxon>
        <taxon>Pseudomonadota</taxon>
        <taxon>Alphaproteobacteria</taxon>
        <taxon>Hyphomicrobiales</taxon>
        <taxon>Hyphomicrobiaceae</taxon>
        <taxon>Rhodomicrobium</taxon>
    </lineage>
</organism>
<dbReference type="InterPro" id="IPR013762">
    <property type="entry name" value="Integrase-like_cat_sf"/>
</dbReference>
<evidence type="ECO:0000313" key="3">
    <source>
        <dbReference type="EMBL" id="ADP72387.1"/>
    </source>
</evidence>
<dbReference type="GO" id="GO:0006310">
    <property type="term" value="P:DNA recombination"/>
    <property type="evidence" value="ECO:0007669"/>
    <property type="project" value="UniProtKB-KW"/>
</dbReference>
<dbReference type="GO" id="GO:0015074">
    <property type="term" value="P:DNA integration"/>
    <property type="evidence" value="ECO:0007669"/>
    <property type="project" value="InterPro"/>
</dbReference>
<dbReference type="HOGENOM" id="CLU_063183_0_0_5"/>